<proteinExistence type="predicted"/>
<gene>
    <name evidence="2" type="ORF">GQ607_005875</name>
</gene>
<organism evidence="2 3">
    <name type="scientific">Colletotrichum asianum</name>
    <dbReference type="NCBI Taxonomy" id="702518"/>
    <lineage>
        <taxon>Eukaryota</taxon>
        <taxon>Fungi</taxon>
        <taxon>Dikarya</taxon>
        <taxon>Ascomycota</taxon>
        <taxon>Pezizomycotina</taxon>
        <taxon>Sordariomycetes</taxon>
        <taxon>Hypocreomycetidae</taxon>
        <taxon>Glomerellales</taxon>
        <taxon>Glomerellaceae</taxon>
        <taxon>Colletotrichum</taxon>
        <taxon>Colletotrichum gloeosporioides species complex</taxon>
    </lineage>
</organism>
<sequence>MFRRKFGVLTPLCHPVGGSMVHASMSGKILRPRLKELSSSKSARPSAEPGSVARQLSARVQNPLEQIGSSVDPSTPKKTEDEGKKRKVNQGIWRTSVLVGCLLDASFLPPSTTPSW</sequence>
<evidence type="ECO:0000256" key="1">
    <source>
        <dbReference type="SAM" id="MobiDB-lite"/>
    </source>
</evidence>
<comment type="caution">
    <text evidence="2">The sequence shown here is derived from an EMBL/GenBank/DDBJ whole genome shotgun (WGS) entry which is preliminary data.</text>
</comment>
<dbReference type="Proteomes" id="UP000434172">
    <property type="component" value="Unassembled WGS sequence"/>
</dbReference>
<evidence type="ECO:0000313" key="3">
    <source>
        <dbReference type="Proteomes" id="UP000434172"/>
    </source>
</evidence>
<keyword evidence="3" id="KW-1185">Reference proteome</keyword>
<protein>
    <submittedName>
        <fullName evidence="2">Uncharacterized protein</fullName>
    </submittedName>
</protein>
<feature type="compositionally biased region" description="Polar residues" evidence="1">
    <location>
        <begin position="58"/>
        <end position="73"/>
    </location>
</feature>
<feature type="region of interest" description="Disordered" evidence="1">
    <location>
        <begin position="35"/>
        <end position="89"/>
    </location>
</feature>
<name>A0A8H3WJ83_9PEZI</name>
<feature type="compositionally biased region" description="Basic and acidic residues" evidence="1">
    <location>
        <begin position="75"/>
        <end position="84"/>
    </location>
</feature>
<accession>A0A8H3WJ83</accession>
<evidence type="ECO:0000313" key="2">
    <source>
        <dbReference type="EMBL" id="KAF0326817.1"/>
    </source>
</evidence>
<dbReference type="EMBL" id="WOWK01000027">
    <property type="protein sequence ID" value="KAF0326817.1"/>
    <property type="molecule type" value="Genomic_DNA"/>
</dbReference>
<reference evidence="2 3" key="1">
    <citation type="submission" date="2019-12" db="EMBL/GenBank/DDBJ databases">
        <title>A genome sequence resource for the geographically widespread anthracnose pathogen Colletotrichum asianum.</title>
        <authorList>
            <person name="Meng Y."/>
        </authorList>
    </citation>
    <scope>NUCLEOTIDE SEQUENCE [LARGE SCALE GENOMIC DNA]</scope>
    <source>
        <strain evidence="2 3">ICMP 18580</strain>
    </source>
</reference>
<dbReference type="AlphaFoldDB" id="A0A8H3WJ83"/>